<evidence type="ECO:0000313" key="2">
    <source>
        <dbReference type="Proteomes" id="UP000177629"/>
    </source>
</evidence>
<reference evidence="1 2" key="1">
    <citation type="journal article" date="2016" name="Nat. Commun.">
        <title>Thousands of microbial genomes shed light on interconnected biogeochemical processes in an aquifer system.</title>
        <authorList>
            <person name="Anantharaman K."/>
            <person name="Brown C.T."/>
            <person name="Hug L.A."/>
            <person name="Sharon I."/>
            <person name="Castelle C.J."/>
            <person name="Probst A.J."/>
            <person name="Thomas B.C."/>
            <person name="Singh A."/>
            <person name="Wilkins M.J."/>
            <person name="Karaoz U."/>
            <person name="Brodie E.L."/>
            <person name="Williams K.H."/>
            <person name="Hubbard S.S."/>
            <person name="Banfield J.F."/>
        </authorList>
    </citation>
    <scope>NUCLEOTIDE SEQUENCE [LARGE SCALE GENOMIC DNA]</scope>
</reference>
<evidence type="ECO:0000313" key="1">
    <source>
        <dbReference type="EMBL" id="OHA49027.1"/>
    </source>
</evidence>
<name>A0A1G2PL57_9BACT</name>
<dbReference type="EMBL" id="MHSS01000001">
    <property type="protein sequence ID" value="OHA49027.1"/>
    <property type="molecule type" value="Genomic_DNA"/>
</dbReference>
<dbReference type="AlphaFoldDB" id="A0A1G2PL57"/>
<gene>
    <name evidence="1" type="ORF">A2806_01640</name>
</gene>
<accession>A0A1G2PL57</accession>
<comment type="caution">
    <text evidence="1">The sequence shown here is derived from an EMBL/GenBank/DDBJ whole genome shotgun (WGS) entry which is preliminary data.</text>
</comment>
<organism evidence="1 2">
    <name type="scientific">Candidatus Terrybacteria bacterium RIFCSPHIGHO2_01_FULL_48_17</name>
    <dbReference type="NCBI Taxonomy" id="1802362"/>
    <lineage>
        <taxon>Bacteria</taxon>
        <taxon>Candidatus Terryibacteriota</taxon>
    </lineage>
</organism>
<sequence>MAKMLRRDRARQYFADAFLTNKIHHSGWSHKAKRPDHLNAYWKLIRTATDFGMRIFLAPNLGETTDAFDRPFTIGGQFCRDNKIKLVSRSFSTLAHELAHAVDHILGGTKTRAECELVAAAAGYFLTCEVFGVISPSFDVRYAKRQGATPQDWQRMEEYAWYVFEEMLIPFGGSK</sequence>
<protein>
    <submittedName>
        <fullName evidence="1">Uncharacterized protein</fullName>
    </submittedName>
</protein>
<proteinExistence type="predicted"/>
<dbReference type="Proteomes" id="UP000177629">
    <property type="component" value="Unassembled WGS sequence"/>
</dbReference>